<keyword evidence="1" id="KW-1133">Transmembrane helix</keyword>
<keyword evidence="1" id="KW-0472">Membrane</keyword>
<evidence type="ECO:0000313" key="2">
    <source>
        <dbReference type="EMBL" id="ROS39478.1"/>
    </source>
</evidence>
<feature type="transmembrane region" description="Helical" evidence="1">
    <location>
        <begin position="7"/>
        <end position="28"/>
    </location>
</feature>
<dbReference type="EMBL" id="RKHY01000001">
    <property type="protein sequence ID" value="ROS39478.1"/>
    <property type="molecule type" value="Genomic_DNA"/>
</dbReference>
<sequence length="222" mass="23400">MKIIKSLGLLLYAVPLALLVVGVVGGLVLGEGLFLAAFAVGAAATLAAVFALVVARMNGRAPADWKRVAAATVVLVVAGLLPLRTELFGGPDLLTAEGLETGVEELRSVANTYDAIYIERDFIRGQRGDRAVIYRDGDLSPTPDDTAGPDPDYAFVLDEIDFGAVPGLIDLARQRFPDATDVLRVEVTRPRGGDPVEITVHVGRSGAERRGQLVADASGNPR</sequence>
<name>A0A3N2GS47_9PSEU</name>
<evidence type="ECO:0000256" key="1">
    <source>
        <dbReference type="SAM" id="Phobius"/>
    </source>
</evidence>
<evidence type="ECO:0000313" key="3">
    <source>
        <dbReference type="Proteomes" id="UP000274843"/>
    </source>
</evidence>
<protein>
    <submittedName>
        <fullName evidence="2">Uncharacterized protein</fullName>
    </submittedName>
</protein>
<gene>
    <name evidence="2" type="ORF">EDD35_1783</name>
</gene>
<dbReference type="Proteomes" id="UP000274843">
    <property type="component" value="Unassembled WGS sequence"/>
</dbReference>
<keyword evidence="1" id="KW-0812">Transmembrane</keyword>
<reference evidence="2 3" key="1">
    <citation type="submission" date="2018-11" db="EMBL/GenBank/DDBJ databases">
        <title>Sequencing the genomes of 1000 actinobacteria strains.</title>
        <authorList>
            <person name="Klenk H.-P."/>
        </authorList>
    </citation>
    <scope>NUCLEOTIDE SEQUENCE [LARGE SCALE GENOMIC DNA]</scope>
    <source>
        <strain evidence="2 3">DSM 44348</strain>
    </source>
</reference>
<dbReference type="AlphaFoldDB" id="A0A3N2GS47"/>
<feature type="transmembrane region" description="Helical" evidence="1">
    <location>
        <begin position="34"/>
        <end position="55"/>
    </location>
</feature>
<proteinExistence type="predicted"/>
<keyword evidence="3" id="KW-1185">Reference proteome</keyword>
<feature type="transmembrane region" description="Helical" evidence="1">
    <location>
        <begin position="67"/>
        <end position="83"/>
    </location>
</feature>
<comment type="caution">
    <text evidence="2">The sequence shown here is derived from an EMBL/GenBank/DDBJ whole genome shotgun (WGS) entry which is preliminary data.</text>
</comment>
<organism evidence="2 3">
    <name type="scientific">Amycolatopsis thermoflava</name>
    <dbReference type="NCBI Taxonomy" id="84480"/>
    <lineage>
        <taxon>Bacteria</taxon>
        <taxon>Bacillati</taxon>
        <taxon>Actinomycetota</taxon>
        <taxon>Actinomycetes</taxon>
        <taxon>Pseudonocardiales</taxon>
        <taxon>Pseudonocardiaceae</taxon>
        <taxon>Amycolatopsis</taxon>
        <taxon>Amycolatopsis methanolica group</taxon>
    </lineage>
</organism>
<dbReference type="GeneID" id="301843209"/>
<dbReference type="RefSeq" id="WP_123683473.1">
    <property type="nucleotide sequence ID" value="NZ_RKHY01000001.1"/>
</dbReference>
<accession>A0A3N2GS47</accession>